<sequence length="124" mass="13684">MMAPRVSISSARLMRGVLTLLCLVAVCYSLEDDYDDYYSYGKKESKKRPSTALFASAKETSMGNFVRLVAMRLVFSLAYMVGLGDWASGIFNGALAPPGSDYDDYGDYRDDGDDDDDYGAAFDF</sequence>
<proteinExistence type="predicted"/>
<protein>
    <submittedName>
        <fullName evidence="2">Uncharacterized protein</fullName>
    </submittedName>
</protein>
<accession>A0A8S1BYI7</accession>
<organism evidence="2 3">
    <name type="scientific">Cloeon dipterum</name>
    <dbReference type="NCBI Taxonomy" id="197152"/>
    <lineage>
        <taxon>Eukaryota</taxon>
        <taxon>Metazoa</taxon>
        <taxon>Ecdysozoa</taxon>
        <taxon>Arthropoda</taxon>
        <taxon>Hexapoda</taxon>
        <taxon>Insecta</taxon>
        <taxon>Pterygota</taxon>
        <taxon>Palaeoptera</taxon>
        <taxon>Ephemeroptera</taxon>
        <taxon>Pisciforma</taxon>
        <taxon>Baetidae</taxon>
        <taxon>Cloeon</taxon>
    </lineage>
</organism>
<dbReference type="Proteomes" id="UP000494165">
    <property type="component" value="Unassembled WGS sequence"/>
</dbReference>
<evidence type="ECO:0000313" key="2">
    <source>
        <dbReference type="EMBL" id="CAB3359078.1"/>
    </source>
</evidence>
<feature type="signal peptide" evidence="1">
    <location>
        <begin position="1"/>
        <end position="29"/>
    </location>
</feature>
<gene>
    <name evidence="2" type="ORF">CLODIP_2_CD05196</name>
</gene>
<dbReference type="EMBL" id="CADEPI010000001">
    <property type="protein sequence ID" value="CAB3359078.1"/>
    <property type="molecule type" value="Genomic_DNA"/>
</dbReference>
<evidence type="ECO:0000313" key="3">
    <source>
        <dbReference type="Proteomes" id="UP000494165"/>
    </source>
</evidence>
<dbReference type="OrthoDB" id="8196230at2759"/>
<name>A0A8S1BYI7_9INSE</name>
<feature type="chain" id="PRO_5035780719" evidence="1">
    <location>
        <begin position="30"/>
        <end position="124"/>
    </location>
</feature>
<reference evidence="2 3" key="1">
    <citation type="submission" date="2020-04" db="EMBL/GenBank/DDBJ databases">
        <authorList>
            <person name="Alioto T."/>
            <person name="Alioto T."/>
            <person name="Gomez Garrido J."/>
        </authorList>
    </citation>
    <scope>NUCLEOTIDE SEQUENCE [LARGE SCALE GENOMIC DNA]</scope>
</reference>
<dbReference type="AlphaFoldDB" id="A0A8S1BYI7"/>
<keyword evidence="1" id="KW-0732">Signal</keyword>
<keyword evidence="3" id="KW-1185">Reference proteome</keyword>
<evidence type="ECO:0000256" key="1">
    <source>
        <dbReference type="SAM" id="SignalP"/>
    </source>
</evidence>
<comment type="caution">
    <text evidence="2">The sequence shown here is derived from an EMBL/GenBank/DDBJ whole genome shotgun (WGS) entry which is preliminary data.</text>
</comment>